<dbReference type="InterPro" id="IPR039425">
    <property type="entry name" value="RNA_pol_sigma-70-like"/>
</dbReference>
<evidence type="ECO:0000256" key="5">
    <source>
        <dbReference type="SAM" id="MobiDB-lite"/>
    </source>
</evidence>
<dbReference type="EMBL" id="CP062789">
    <property type="protein sequence ID" value="QOK22487.1"/>
    <property type="molecule type" value="Genomic_DNA"/>
</dbReference>
<evidence type="ECO:0000313" key="9">
    <source>
        <dbReference type="EMBL" id="QOK22487.1"/>
    </source>
</evidence>
<name>A0A7L9J023_9MICO</name>
<keyword evidence="3" id="KW-0731">Sigma factor</keyword>
<keyword evidence="4" id="KW-0804">Transcription</keyword>
<comment type="similarity">
    <text evidence="1">Belongs to the sigma-70 factor family. ECF subfamily.</text>
</comment>
<dbReference type="InterPro" id="IPR013325">
    <property type="entry name" value="RNA_pol_sigma_r2"/>
</dbReference>
<dbReference type="Proteomes" id="UP000593998">
    <property type="component" value="Chromosome"/>
</dbReference>
<proteinExistence type="inferred from homology"/>
<keyword evidence="6" id="KW-0812">Transmembrane</keyword>
<evidence type="ECO:0000256" key="2">
    <source>
        <dbReference type="ARBA" id="ARBA00023015"/>
    </source>
</evidence>
<dbReference type="InterPro" id="IPR014284">
    <property type="entry name" value="RNA_pol_sigma-70_dom"/>
</dbReference>
<evidence type="ECO:0000256" key="1">
    <source>
        <dbReference type="ARBA" id="ARBA00010641"/>
    </source>
</evidence>
<organism evidence="9 10">
    <name type="scientific">Janibacter indicus</name>
    <dbReference type="NCBI Taxonomy" id="857417"/>
    <lineage>
        <taxon>Bacteria</taxon>
        <taxon>Bacillati</taxon>
        <taxon>Actinomycetota</taxon>
        <taxon>Actinomycetes</taxon>
        <taxon>Micrococcales</taxon>
        <taxon>Intrasporangiaceae</taxon>
        <taxon>Janibacter</taxon>
    </lineage>
</organism>
<dbReference type="PANTHER" id="PTHR43133">
    <property type="entry name" value="RNA POLYMERASE ECF-TYPE SIGMA FACTO"/>
    <property type="match status" value="1"/>
</dbReference>
<dbReference type="Gene3D" id="1.10.1740.10">
    <property type="match status" value="1"/>
</dbReference>
<evidence type="ECO:0000259" key="8">
    <source>
        <dbReference type="Pfam" id="PF08281"/>
    </source>
</evidence>
<keyword evidence="6" id="KW-1133">Transmembrane helix</keyword>
<dbReference type="GO" id="GO:0006352">
    <property type="term" value="P:DNA-templated transcription initiation"/>
    <property type="evidence" value="ECO:0007669"/>
    <property type="project" value="InterPro"/>
</dbReference>
<feature type="region of interest" description="Disordered" evidence="5">
    <location>
        <begin position="267"/>
        <end position="298"/>
    </location>
</feature>
<evidence type="ECO:0000259" key="7">
    <source>
        <dbReference type="Pfam" id="PF04542"/>
    </source>
</evidence>
<keyword evidence="6" id="KW-0472">Membrane</keyword>
<dbReference type="InterPro" id="IPR013249">
    <property type="entry name" value="RNA_pol_sigma70_r4_t2"/>
</dbReference>
<dbReference type="InterPro" id="IPR007627">
    <property type="entry name" value="RNA_pol_sigma70_r2"/>
</dbReference>
<dbReference type="GO" id="GO:0003677">
    <property type="term" value="F:DNA binding"/>
    <property type="evidence" value="ECO:0007669"/>
    <property type="project" value="InterPro"/>
</dbReference>
<dbReference type="AlphaFoldDB" id="A0A7L9J023"/>
<dbReference type="RefSeq" id="WP_192910961.1">
    <property type="nucleotide sequence ID" value="NZ_CP062789.1"/>
</dbReference>
<protein>
    <submittedName>
        <fullName evidence="9">Sigma-70 family RNA polymerase sigma factor</fullName>
    </submittedName>
</protein>
<evidence type="ECO:0000256" key="4">
    <source>
        <dbReference type="ARBA" id="ARBA00023163"/>
    </source>
</evidence>
<evidence type="ECO:0000256" key="3">
    <source>
        <dbReference type="ARBA" id="ARBA00023082"/>
    </source>
</evidence>
<feature type="region of interest" description="Disordered" evidence="5">
    <location>
        <begin position="170"/>
        <end position="190"/>
    </location>
</feature>
<dbReference type="InterPro" id="IPR013324">
    <property type="entry name" value="RNA_pol_sigma_r3/r4-like"/>
</dbReference>
<gene>
    <name evidence="9" type="ORF">IGS73_15675</name>
</gene>
<dbReference type="NCBIfam" id="TIGR02937">
    <property type="entry name" value="sigma70-ECF"/>
    <property type="match status" value="1"/>
</dbReference>
<feature type="compositionally biased region" description="Polar residues" evidence="5">
    <location>
        <begin position="176"/>
        <end position="188"/>
    </location>
</feature>
<dbReference type="GO" id="GO:0016987">
    <property type="term" value="F:sigma factor activity"/>
    <property type="evidence" value="ECO:0007669"/>
    <property type="project" value="UniProtKB-KW"/>
</dbReference>
<dbReference type="SUPFAM" id="SSF88659">
    <property type="entry name" value="Sigma3 and sigma4 domains of RNA polymerase sigma factors"/>
    <property type="match status" value="1"/>
</dbReference>
<feature type="transmembrane region" description="Helical" evidence="6">
    <location>
        <begin position="241"/>
        <end position="262"/>
    </location>
</feature>
<dbReference type="CDD" id="cd06171">
    <property type="entry name" value="Sigma70_r4"/>
    <property type="match status" value="1"/>
</dbReference>
<feature type="region of interest" description="Disordered" evidence="5">
    <location>
        <begin position="209"/>
        <end position="236"/>
    </location>
</feature>
<evidence type="ECO:0000256" key="6">
    <source>
        <dbReference type="SAM" id="Phobius"/>
    </source>
</evidence>
<dbReference type="Pfam" id="PF08281">
    <property type="entry name" value="Sigma70_r4_2"/>
    <property type="match status" value="1"/>
</dbReference>
<dbReference type="InterPro" id="IPR036388">
    <property type="entry name" value="WH-like_DNA-bd_sf"/>
</dbReference>
<evidence type="ECO:0000313" key="10">
    <source>
        <dbReference type="Proteomes" id="UP000593998"/>
    </source>
</evidence>
<feature type="domain" description="RNA polymerase sigma-70 region 2" evidence="7">
    <location>
        <begin position="22"/>
        <end position="87"/>
    </location>
</feature>
<dbReference type="Pfam" id="PF04542">
    <property type="entry name" value="Sigma70_r2"/>
    <property type="match status" value="1"/>
</dbReference>
<dbReference type="SUPFAM" id="SSF88946">
    <property type="entry name" value="Sigma2 domain of RNA polymerase sigma factors"/>
    <property type="match status" value="1"/>
</dbReference>
<dbReference type="PANTHER" id="PTHR43133:SF25">
    <property type="entry name" value="RNA POLYMERASE SIGMA FACTOR RFAY-RELATED"/>
    <property type="match status" value="1"/>
</dbReference>
<reference evidence="9 10" key="1">
    <citation type="submission" date="2020-10" db="EMBL/GenBank/DDBJ databases">
        <title>Janibacter indicus TT2 genome sequence.</title>
        <authorList>
            <person name="Lee K."/>
            <person name="Ganzorig M."/>
        </authorList>
    </citation>
    <scope>NUCLEOTIDE SEQUENCE [LARGE SCALE GENOMIC DNA]</scope>
    <source>
        <strain evidence="9 10">TT2</strain>
    </source>
</reference>
<sequence>MGQVKALRRSPSIGGVPIDEVFDRHHADVYRYLARRVPADVAEDLASETFVQAVTRGHTFDPERGALRGWIFGIASNLLSRHHREEVRAYRAWARTGVDPLVTAGDETDRAIDRVDSQSRGPALVTALADLSDGDRDVLLLVAHAGLTYAEVAQALDLPVGTVRSRLNRAAASCGPRSTTPRGPTMTTDEIGLLDGPEMDALRELRADVPGPTQAQRQAAWERVQGARSHAEPRRRKGGRAWLLAGAAAVAAAVVVGGVVVATGGPESAPPATGSDQSTSAAPTSPNPTPFATGSVWEPVDATERKVIEGYRKGIALTPEGGVRIEIPETMNWEAMTKATNAEGIPVRFWAVSGTTNAWEIGGTMTIDPEDGVDMAAEPGEPYPSDGVFFERSGGKDSPVAAVVFDHVPTEPVDINFTQ</sequence>
<dbReference type="Gene3D" id="1.10.10.10">
    <property type="entry name" value="Winged helix-like DNA-binding domain superfamily/Winged helix DNA-binding domain"/>
    <property type="match status" value="1"/>
</dbReference>
<feature type="domain" description="RNA polymerase sigma factor 70 region 4 type 2" evidence="8">
    <location>
        <begin position="124"/>
        <end position="173"/>
    </location>
</feature>
<accession>A0A7L9J023</accession>
<keyword evidence="2" id="KW-0805">Transcription regulation</keyword>